<accession>A0A0F9HA77</accession>
<dbReference type="PIRSF" id="PIRSF005646">
    <property type="entry name" value="FwdB"/>
    <property type="match status" value="1"/>
</dbReference>
<comment type="caution">
    <text evidence="3">The sequence shown here is derived from an EMBL/GenBank/DDBJ whole genome shotgun (WGS) entry which is preliminary data.</text>
</comment>
<dbReference type="Pfam" id="PF00384">
    <property type="entry name" value="Molybdopterin"/>
    <property type="match status" value="1"/>
</dbReference>
<dbReference type="InterPro" id="IPR050123">
    <property type="entry name" value="Prok_molybdopt-oxidoreductase"/>
</dbReference>
<evidence type="ECO:0000259" key="2">
    <source>
        <dbReference type="Pfam" id="PF00384"/>
    </source>
</evidence>
<dbReference type="Gene3D" id="3.40.228.10">
    <property type="entry name" value="Dimethylsulfoxide Reductase, domain 2"/>
    <property type="match status" value="2"/>
</dbReference>
<dbReference type="GO" id="GO:0022904">
    <property type="term" value="P:respiratory electron transport chain"/>
    <property type="evidence" value="ECO:0007669"/>
    <property type="project" value="TreeGrafter"/>
</dbReference>
<dbReference type="PANTHER" id="PTHR43105">
    <property type="entry name" value="RESPIRATORY NITRATE REDUCTASE"/>
    <property type="match status" value="1"/>
</dbReference>
<dbReference type="GO" id="GO:0003954">
    <property type="term" value="F:NADH dehydrogenase activity"/>
    <property type="evidence" value="ECO:0007669"/>
    <property type="project" value="TreeGrafter"/>
</dbReference>
<dbReference type="EMBL" id="LAZR01025399">
    <property type="protein sequence ID" value="KKL72032.1"/>
    <property type="molecule type" value="Genomic_DNA"/>
</dbReference>
<dbReference type="GO" id="GO:0018493">
    <property type="term" value="F:formylmethanofuran dehydrogenase activity"/>
    <property type="evidence" value="ECO:0007669"/>
    <property type="project" value="InterPro"/>
</dbReference>
<dbReference type="GO" id="GO:0016020">
    <property type="term" value="C:membrane"/>
    <property type="evidence" value="ECO:0007669"/>
    <property type="project" value="TreeGrafter"/>
</dbReference>
<dbReference type="Gene3D" id="3.40.50.740">
    <property type="match status" value="2"/>
</dbReference>
<feature type="domain" description="Molybdopterin oxidoreductase" evidence="2">
    <location>
        <begin position="49"/>
        <end position="430"/>
    </location>
</feature>
<keyword evidence="1" id="KW-0560">Oxidoreductase</keyword>
<sequence>MANKRVTCSGCSLLCNDIIVRSDGLYIDEVIGACLKGKERFDTLTSKNRILSPYIRKNDELTKVTYDKALLGAIELIKNSSKPIFYGFSTVSCEAQLKGIKLAKKTNGFIDSNSIICHGRVLNNAKNTGITLTTISEVINKADLLVLWGANVVESLPRLLSKTLFSRGKFRMTGREIKTLIIIDPVKTASFGVMGVRDLALRIESGKDIELIRAIKENCYSPTGIPPDGVAGIDKDDLKRFILNLTETENGVIFIGQGLFKPQDGDKTINELLELIKMLNIKHRKGRISVMLLGGHYNMAGFDHVALSLTGKNHSLQFSENKFLDTPDTIISKLANEDFDCSIIVGTDPVSHLPWKLSKNLLSKPLILIDNKVSATSKVADIIIPSAITGIECRGLAFRLDHIPLELEKIVNPPDNIFSDEEILNKIIERLN</sequence>
<evidence type="ECO:0000256" key="1">
    <source>
        <dbReference type="ARBA" id="ARBA00023002"/>
    </source>
</evidence>
<protein>
    <recommendedName>
        <fullName evidence="2">Molybdopterin oxidoreductase domain-containing protein</fullName>
    </recommendedName>
</protein>
<organism evidence="3">
    <name type="scientific">marine sediment metagenome</name>
    <dbReference type="NCBI Taxonomy" id="412755"/>
    <lineage>
        <taxon>unclassified sequences</taxon>
        <taxon>metagenomes</taxon>
        <taxon>ecological metagenomes</taxon>
    </lineage>
</organism>
<dbReference type="GO" id="GO:0015948">
    <property type="term" value="P:methanogenesis"/>
    <property type="evidence" value="ECO:0007669"/>
    <property type="project" value="InterPro"/>
</dbReference>
<dbReference type="SUPFAM" id="SSF53706">
    <property type="entry name" value="Formate dehydrogenase/DMSO reductase, domains 1-3"/>
    <property type="match status" value="1"/>
</dbReference>
<dbReference type="NCBIfam" id="TIGR03129">
    <property type="entry name" value="one_C_dehyd_B"/>
    <property type="match status" value="1"/>
</dbReference>
<dbReference type="AlphaFoldDB" id="A0A0F9HA77"/>
<reference evidence="3" key="1">
    <citation type="journal article" date="2015" name="Nature">
        <title>Complex archaea that bridge the gap between prokaryotes and eukaryotes.</title>
        <authorList>
            <person name="Spang A."/>
            <person name="Saw J.H."/>
            <person name="Jorgensen S.L."/>
            <person name="Zaremba-Niedzwiedzka K."/>
            <person name="Martijn J."/>
            <person name="Lind A.E."/>
            <person name="van Eijk R."/>
            <person name="Schleper C."/>
            <person name="Guy L."/>
            <person name="Ettema T.J."/>
        </authorList>
    </citation>
    <scope>NUCLEOTIDE SEQUENCE</scope>
</reference>
<gene>
    <name evidence="3" type="ORF">LCGC14_2088970</name>
</gene>
<dbReference type="InterPro" id="IPR006656">
    <property type="entry name" value="Mopterin_OxRdtase"/>
</dbReference>
<name>A0A0F9HA77_9ZZZZ</name>
<dbReference type="PANTHER" id="PTHR43105:SF14">
    <property type="entry name" value="FORMATE DEHYDROGENASE H"/>
    <property type="match status" value="1"/>
</dbReference>
<dbReference type="InterPro" id="IPR016457">
    <property type="entry name" value="Formylmethanofuran_DH_bsu"/>
</dbReference>
<evidence type="ECO:0000313" key="3">
    <source>
        <dbReference type="EMBL" id="KKL72032.1"/>
    </source>
</evidence>
<proteinExistence type="predicted"/>